<dbReference type="Pfam" id="PF01872">
    <property type="entry name" value="RibD_C"/>
    <property type="match status" value="1"/>
</dbReference>
<dbReference type="PANTHER" id="PTHR38011:SF12">
    <property type="entry name" value="BIFUNCTIONAL DEAMINASE-REDUCTASE DOMAIN PROTEIN"/>
    <property type="match status" value="1"/>
</dbReference>
<dbReference type="SUPFAM" id="SSF53597">
    <property type="entry name" value="Dihydrofolate reductase-like"/>
    <property type="match status" value="1"/>
</dbReference>
<dbReference type="STRING" id="587909.SAMN05421810_102566"/>
<name>A0A1I5QA69_9PSEU</name>
<keyword evidence="3" id="KW-1185">Reference proteome</keyword>
<evidence type="ECO:0000313" key="3">
    <source>
        <dbReference type="Proteomes" id="UP000198727"/>
    </source>
</evidence>
<dbReference type="Gene3D" id="3.40.430.10">
    <property type="entry name" value="Dihydrofolate Reductase, subunit A"/>
    <property type="match status" value="1"/>
</dbReference>
<gene>
    <name evidence="2" type="ORF">SAMN05421810_102566</name>
</gene>
<sequence length="178" mass="18902">MSKVIWHVTMSMDGFISGPKGEMDWAWGHSNGTVEAFPEMVATTGAFLAGRRTYDSSPNEDKEVYGGAFTGKLVVLTHEPPAVEDSSVIFVSTGVVDAVAVARSAAGDRNVVVSGADVAGQCVEAGLVDEILVHLVPVLKGDGVRLFERPGAEWIDLETVAVGQSGSIVDLRYRPKKK</sequence>
<dbReference type="InterPro" id="IPR002734">
    <property type="entry name" value="RibDG_C"/>
</dbReference>
<dbReference type="OrthoDB" id="2313602at2"/>
<dbReference type="EMBL" id="FOWW01000002">
    <property type="protein sequence ID" value="SFP43204.1"/>
    <property type="molecule type" value="Genomic_DNA"/>
</dbReference>
<evidence type="ECO:0000313" key="2">
    <source>
        <dbReference type="EMBL" id="SFP43204.1"/>
    </source>
</evidence>
<dbReference type="InterPro" id="IPR024072">
    <property type="entry name" value="DHFR-like_dom_sf"/>
</dbReference>
<protein>
    <submittedName>
        <fullName evidence="2">Dihydrofolate reductase</fullName>
    </submittedName>
</protein>
<dbReference type="GO" id="GO:0009231">
    <property type="term" value="P:riboflavin biosynthetic process"/>
    <property type="evidence" value="ECO:0007669"/>
    <property type="project" value="InterPro"/>
</dbReference>
<dbReference type="AlphaFoldDB" id="A0A1I5QA69"/>
<feature type="domain" description="Bacterial bifunctional deaminase-reductase C-terminal" evidence="1">
    <location>
        <begin position="3"/>
        <end position="158"/>
    </location>
</feature>
<organism evidence="2 3">
    <name type="scientific">Amycolatopsis arida</name>
    <dbReference type="NCBI Taxonomy" id="587909"/>
    <lineage>
        <taxon>Bacteria</taxon>
        <taxon>Bacillati</taxon>
        <taxon>Actinomycetota</taxon>
        <taxon>Actinomycetes</taxon>
        <taxon>Pseudonocardiales</taxon>
        <taxon>Pseudonocardiaceae</taxon>
        <taxon>Amycolatopsis</taxon>
    </lineage>
</organism>
<dbReference type="InterPro" id="IPR050765">
    <property type="entry name" value="Riboflavin_Biosynth_HTPR"/>
</dbReference>
<dbReference type="PANTHER" id="PTHR38011">
    <property type="entry name" value="DIHYDROFOLATE REDUCTASE FAMILY PROTEIN (AFU_ORTHOLOGUE AFUA_8G06820)"/>
    <property type="match status" value="1"/>
</dbReference>
<dbReference type="Proteomes" id="UP000198727">
    <property type="component" value="Unassembled WGS sequence"/>
</dbReference>
<accession>A0A1I5QA69</accession>
<dbReference type="GO" id="GO:0008703">
    <property type="term" value="F:5-amino-6-(5-phosphoribosylamino)uracil reductase activity"/>
    <property type="evidence" value="ECO:0007669"/>
    <property type="project" value="InterPro"/>
</dbReference>
<evidence type="ECO:0000259" key="1">
    <source>
        <dbReference type="Pfam" id="PF01872"/>
    </source>
</evidence>
<reference evidence="3" key="1">
    <citation type="submission" date="2016-10" db="EMBL/GenBank/DDBJ databases">
        <authorList>
            <person name="Varghese N."/>
            <person name="Submissions S."/>
        </authorList>
    </citation>
    <scope>NUCLEOTIDE SEQUENCE [LARGE SCALE GENOMIC DNA]</scope>
    <source>
        <strain evidence="3">CGMCC 4.5579</strain>
    </source>
</reference>
<proteinExistence type="predicted"/>
<dbReference type="RefSeq" id="WP_092529298.1">
    <property type="nucleotide sequence ID" value="NZ_FOWW01000002.1"/>
</dbReference>